<keyword evidence="2" id="KW-1185">Reference proteome</keyword>
<dbReference type="EMBL" id="CM011685">
    <property type="protein sequence ID" value="TMS12437.1"/>
    <property type="molecule type" value="Genomic_DNA"/>
</dbReference>
<reference evidence="1" key="1">
    <citation type="submission" date="2018-11" db="EMBL/GenBank/DDBJ databases">
        <title>The sequence and de novo assembly of Larimichthys crocea genome using PacBio and Hi-C technologies.</title>
        <authorList>
            <person name="Xu P."/>
            <person name="Chen B."/>
            <person name="Zhou Z."/>
            <person name="Ke Q."/>
            <person name="Wu Y."/>
            <person name="Bai H."/>
            <person name="Pu F."/>
        </authorList>
    </citation>
    <scope>NUCLEOTIDE SEQUENCE</scope>
    <source>
        <tissue evidence="1">Muscle</tissue>
    </source>
</reference>
<dbReference type="Proteomes" id="UP000793456">
    <property type="component" value="Chromosome XII"/>
</dbReference>
<name>A0ACD3QZD1_LARCR</name>
<evidence type="ECO:0000313" key="2">
    <source>
        <dbReference type="Proteomes" id="UP000793456"/>
    </source>
</evidence>
<organism evidence="1 2">
    <name type="scientific">Larimichthys crocea</name>
    <name type="common">Large yellow croaker</name>
    <name type="synonym">Pseudosciaena crocea</name>
    <dbReference type="NCBI Taxonomy" id="215358"/>
    <lineage>
        <taxon>Eukaryota</taxon>
        <taxon>Metazoa</taxon>
        <taxon>Chordata</taxon>
        <taxon>Craniata</taxon>
        <taxon>Vertebrata</taxon>
        <taxon>Euteleostomi</taxon>
        <taxon>Actinopterygii</taxon>
        <taxon>Neopterygii</taxon>
        <taxon>Teleostei</taxon>
        <taxon>Neoteleostei</taxon>
        <taxon>Acanthomorphata</taxon>
        <taxon>Eupercaria</taxon>
        <taxon>Sciaenidae</taxon>
        <taxon>Larimichthys</taxon>
    </lineage>
</organism>
<accession>A0ACD3QZD1</accession>
<protein>
    <submittedName>
        <fullName evidence="1">Uncharacterized protein</fullName>
    </submittedName>
</protein>
<evidence type="ECO:0000313" key="1">
    <source>
        <dbReference type="EMBL" id="TMS12437.1"/>
    </source>
</evidence>
<gene>
    <name evidence="1" type="ORF">E3U43_017395</name>
</gene>
<comment type="caution">
    <text evidence="1">The sequence shown here is derived from an EMBL/GenBank/DDBJ whole genome shotgun (WGS) entry which is preliminary data.</text>
</comment>
<proteinExistence type="predicted"/>
<sequence length="807" mass="91553">MCDNMESENITDLYEDNRDADSSRQSLGSTRKDSSFQKHKKNFRDNIQDKEEKESCDDSRSKTRTWRSDPDRDLISDGEGRRSSRSFYSEDYENGSPSERSLSSYSQSRTPSPTPQRVVRAKKNSSSPLYKTAAVGRRGLSRPQRPAGYPLIQQPRRGVRSQSKESTPPKELDLVTKRMLSARLLKINELRNALAELQQRTDELQKENRILRQLQVRQEKALHRYDDTESEISQLLSRHTNETKVLRERLRRTQERERAAERRLKDSEEQLRRSQSTIARLKKLVNKRELGARDELSRRLEEEKVQAQEAERKIKELERSMELSNGSYQRQLAAERKKTISAQEEIRTLQEELERLTNKLKEKERELDAKNIYANRMMKPSQRKDTDSGTKRKVPSRSSSKAVPTKDGMSSLDFPTPPPAISDANEYSEQAPDEYLSLKELNRVEGQAVTEDSQLKTRDKEQERDKEKEKEVVKEKEPEKEEKQHLNQELNVLEEKAKGLRDGWEKDKEEEERKRTSSPLNQEEESNRKSSHVREEVKRWNQDALANQQAAEEARRKKEQLLAKMREIDNQNQGGVHDTTSAESNPSDSSKRTSNHSSPRPPEQRNHSSSIFNLTESEESGGLRAGSREGGRRRAGIEGGAVTTGVGRRALRPQISSDNLAFGSYAPSFGMSASRSSSGFPPPPPMEDRDSALEAIGVFSLRGVETEKEKQAEGGVGKESKSILMQQLFGALATPAGDGVSTSNKMEVLNSPPPINGVRSRRQGLLSFSSESSTPPASSLNTVHVADSRPAIRAIPSFDDDIEELTL</sequence>